<accession>A0A6N7S8C2</accession>
<dbReference type="InterPro" id="IPR047263">
    <property type="entry name" value="HNL-like_cupin"/>
</dbReference>
<comment type="caution">
    <text evidence="3">The sequence shown here is derived from an EMBL/GenBank/DDBJ whole genome shotgun (WGS) entry which is preliminary data.</text>
</comment>
<dbReference type="Proteomes" id="UP000433575">
    <property type="component" value="Unassembled WGS sequence"/>
</dbReference>
<dbReference type="SUPFAM" id="SSF69118">
    <property type="entry name" value="AhpD-like"/>
    <property type="match status" value="1"/>
</dbReference>
<dbReference type="InterPro" id="IPR029032">
    <property type="entry name" value="AhpD-like"/>
</dbReference>
<keyword evidence="6" id="KW-1185">Reference proteome</keyword>
<name>A0A6N7S8C2_9FIRM</name>
<evidence type="ECO:0000313" key="3">
    <source>
        <dbReference type="EMBL" id="MSA89566.1"/>
    </source>
</evidence>
<dbReference type="PANTHER" id="PTHR43698:SF1">
    <property type="entry name" value="BLL4564 PROTEIN"/>
    <property type="match status" value="1"/>
</dbReference>
<organism evidence="3 5">
    <name type="scientific">Holdemania massiliensis</name>
    <dbReference type="NCBI Taxonomy" id="1468449"/>
    <lineage>
        <taxon>Bacteria</taxon>
        <taxon>Bacillati</taxon>
        <taxon>Bacillota</taxon>
        <taxon>Erysipelotrichia</taxon>
        <taxon>Erysipelotrichales</taxon>
        <taxon>Erysipelotrichaceae</taxon>
        <taxon>Holdemania</taxon>
    </lineage>
</organism>
<dbReference type="RefSeq" id="WP_020225591.1">
    <property type="nucleotide sequence ID" value="NZ_AP031450.1"/>
</dbReference>
<dbReference type="Pfam" id="PF07883">
    <property type="entry name" value="Cupin_2"/>
    <property type="match status" value="1"/>
</dbReference>
<proteinExistence type="predicted"/>
<evidence type="ECO:0000313" key="5">
    <source>
        <dbReference type="Proteomes" id="UP000433575"/>
    </source>
</evidence>
<dbReference type="PANTHER" id="PTHR43698">
    <property type="entry name" value="RIBD C-TERMINAL DOMAIN CONTAINING PROTEIN"/>
    <property type="match status" value="1"/>
</dbReference>
<evidence type="ECO:0000313" key="4">
    <source>
        <dbReference type="EMBL" id="MSC33244.1"/>
    </source>
</evidence>
<dbReference type="InterPro" id="IPR013096">
    <property type="entry name" value="Cupin_2"/>
</dbReference>
<dbReference type="InterPro" id="IPR003779">
    <property type="entry name" value="CMD-like"/>
</dbReference>
<evidence type="ECO:0000259" key="1">
    <source>
        <dbReference type="Pfam" id="PF02627"/>
    </source>
</evidence>
<dbReference type="CDD" id="cd02233">
    <property type="entry name" value="cupin_HNL-like"/>
    <property type="match status" value="1"/>
</dbReference>
<evidence type="ECO:0000259" key="2">
    <source>
        <dbReference type="Pfam" id="PF07883"/>
    </source>
</evidence>
<dbReference type="AlphaFoldDB" id="A0A6N7S8C2"/>
<dbReference type="InterPro" id="IPR011051">
    <property type="entry name" value="RmlC_Cupin_sf"/>
</dbReference>
<dbReference type="GO" id="GO:0051920">
    <property type="term" value="F:peroxiredoxin activity"/>
    <property type="evidence" value="ECO:0007669"/>
    <property type="project" value="InterPro"/>
</dbReference>
<feature type="domain" description="Carboxymuconolactone decarboxylase-like" evidence="1">
    <location>
        <begin position="16"/>
        <end position="102"/>
    </location>
</feature>
<protein>
    <submittedName>
        <fullName evidence="3">Cupin domain-containing protein</fullName>
    </submittedName>
</protein>
<dbReference type="OrthoDB" id="9802489at2"/>
<gene>
    <name evidence="4" type="ORF">GKD88_08925</name>
    <name evidence="3" type="ORF">GKE08_09520</name>
</gene>
<sequence length="251" mass="27838">MEKVSAGFEALGEFAPQFAHYNDDVLFGEVWAREAQLSPRDRSLITVTALMSSGILDSSLEFHLRKAKENGVTQTEIVEVLTQLGFYSGWPKAWAAFRMAKEIWKEETVSAAFVPMFGLGKTNDAYAQYFIGQSYLNPVVSQGIAIANVTFEPGCRNHWHIHQAEQGGGQILICTDGRGWYQQWGEPARALKPGDIVEIGAGVKHWHGAAKDSWFAHLAFEAPGTKTSTQWCEPVDDAQYNALPDSLENKD</sequence>
<dbReference type="SUPFAM" id="SSF51182">
    <property type="entry name" value="RmlC-like cupins"/>
    <property type="match status" value="1"/>
</dbReference>
<feature type="domain" description="Cupin type-2" evidence="2">
    <location>
        <begin position="149"/>
        <end position="212"/>
    </location>
</feature>
<dbReference type="EMBL" id="WKPJ01000012">
    <property type="protein sequence ID" value="MSA89566.1"/>
    <property type="molecule type" value="Genomic_DNA"/>
</dbReference>
<dbReference type="Gene3D" id="1.20.1290.10">
    <property type="entry name" value="AhpD-like"/>
    <property type="match status" value="1"/>
</dbReference>
<dbReference type="GeneID" id="42457376"/>
<reference evidence="5 6" key="1">
    <citation type="journal article" date="2019" name="Nat. Med.">
        <title>A library of human gut bacterial isolates paired with longitudinal multiomics data enables mechanistic microbiome research.</title>
        <authorList>
            <person name="Poyet M."/>
            <person name="Groussin M."/>
            <person name="Gibbons S.M."/>
            <person name="Avila-Pacheco J."/>
            <person name="Jiang X."/>
            <person name="Kearney S.M."/>
            <person name="Perrotta A.R."/>
            <person name="Berdy B."/>
            <person name="Zhao S."/>
            <person name="Lieberman T.D."/>
            <person name="Swanson P.K."/>
            <person name="Smith M."/>
            <person name="Roesemann S."/>
            <person name="Alexander J.E."/>
            <person name="Rich S.A."/>
            <person name="Livny J."/>
            <person name="Vlamakis H."/>
            <person name="Clish C."/>
            <person name="Bullock K."/>
            <person name="Deik A."/>
            <person name="Scott J."/>
            <person name="Pierce K.A."/>
            <person name="Xavier R.J."/>
            <person name="Alm E.J."/>
        </authorList>
    </citation>
    <scope>NUCLEOTIDE SEQUENCE [LARGE SCALE GENOMIC DNA]</scope>
    <source>
        <strain evidence="3 5">BIOML-A4</strain>
        <strain evidence="4 6">BIOML-A5</strain>
    </source>
</reference>
<dbReference type="Gene3D" id="2.60.120.10">
    <property type="entry name" value="Jelly Rolls"/>
    <property type="match status" value="1"/>
</dbReference>
<dbReference type="EMBL" id="WKPI01000013">
    <property type="protein sequence ID" value="MSC33244.1"/>
    <property type="molecule type" value="Genomic_DNA"/>
</dbReference>
<dbReference type="InterPro" id="IPR014710">
    <property type="entry name" value="RmlC-like_jellyroll"/>
</dbReference>
<dbReference type="Pfam" id="PF02627">
    <property type="entry name" value="CMD"/>
    <property type="match status" value="1"/>
</dbReference>
<dbReference type="Proteomes" id="UP000480929">
    <property type="component" value="Unassembled WGS sequence"/>
</dbReference>
<evidence type="ECO:0000313" key="6">
    <source>
        <dbReference type="Proteomes" id="UP000480929"/>
    </source>
</evidence>